<dbReference type="Proteomes" id="UP000814128">
    <property type="component" value="Unassembled WGS sequence"/>
</dbReference>
<reference evidence="1" key="1">
    <citation type="submission" date="2021-02" db="EMBL/GenBank/DDBJ databases">
        <authorList>
            <consortium name="DOE Joint Genome Institute"/>
            <person name="Ahrendt S."/>
            <person name="Looney B.P."/>
            <person name="Miyauchi S."/>
            <person name="Morin E."/>
            <person name="Drula E."/>
            <person name="Courty P.E."/>
            <person name="Chicoki N."/>
            <person name="Fauchery L."/>
            <person name="Kohler A."/>
            <person name="Kuo A."/>
            <person name="Labutti K."/>
            <person name="Pangilinan J."/>
            <person name="Lipzen A."/>
            <person name="Riley R."/>
            <person name="Andreopoulos W."/>
            <person name="He G."/>
            <person name="Johnson J."/>
            <person name="Barry K.W."/>
            <person name="Grigoriev I.V."/>
            <person name="Nagy L."/>
            <person name="Hibbett D."/>
            <person name="Henrissat B."/>
            <person name="Matheny P.B."/>
            <person name="Labbe J."/>
            <person name="Martin F."/>
        </authorList>
    </citation>
    <scope>NUCLEOTIDE SEQUENCE</scope>
    <source>
        <strain evidence="1">EC-137</strain>
    </source>
</reference>
<name>A0ACB8QD86_9AGAM</name>
<sequence>MPPSRPTTPGRGGVWEPLPAIVYGYAVHPLSPSHRDTRISHRPRLSTVTASSTADSFIHRDVVTLEVGDEVYAFEKYTPRGKETEGEWYRGYVVCTTRRPTVTWNASSSDPSSSKGPKLEEPQQVFIGIFPASHIHRRDELPDAEGRLAVIAAAFHNGPGLDNFRPRNMESLKEEDEESAIVSRKSFRLGPPPDQANSSRAGLPVYPPSIRSASPTESQMLNKPLPPRPSLKPGDETESGAQQPIVDEIASALREWHMLMFQYLARRDYRLFQTVREHIEALHLWRRQLLAQTLSSEETANLRSDCVTRLVSGNIVQNLDVIVRHPTGGGLVTVDTDGDVDARNWMSTVRMYALQTCLAYMDLVPGQSFPPTLRHHSSLDNLSISPLPTPAHSAFPEFSRSKHSLRLSPTTPTIAKSTSVQFYHVFLELRAFVASPCVVGETAELYFSLYNRNESRFVTEDFCAILNHNGVLARDPSARIRTLFTDLAQCDVENPIYLVCRIVRNGTLKMGSSMSSSTPSDNVRRTSSSVYKEGSDGAWGDSTQSLSTSPRPATSSSQEVAAFRRPFGCAVLELSQLSKVMSSQQDAFSTREYVMPIFQPVNEAIFSMLHQDIIAGNEREFEKTSRAESIAVSIKVFHGNAEKIMKENASLLQDAPLTLRLGFPDVVFPGDARNELYIKLWSGEFPSARDKSVRGSVNPFGRGGGTFSTNNIQVTVEVRDEAGNVVEQVISQGSGEPNVPYFHSLVFARNVQPTFGELIKVMLPHKIVPKWHLFFTFRQRSSRERPVNRAGAEIMDRPFAFAFLPLTSDSYGFLEDGGHKLVLYKADRVTQLTPDLYLSAPFSVPLGKRMDQLEYPPDVLRSAPPMRDSLDIRSSLCSTRHTQNGVLLSLLHWNELTQDKEWLSTILVKFTFVGEVEIVKFLRDIFDSLFGIIVSPLNSSGDMDSLVFNALVTVLGIVQDRRFSNFQPVLDIYIDEHFRYPLAHSHIINSMNRLLSDPTSTEMAPQLRAALKVWVYIFKFITRSRELQKQKEANVGGGATADHLEMTFKRELKAHLAEVNRMMSTMSPASIIGTQTIALRQFPTIIPELAKIFNIAELVNTATDFARSLSVERGKIIMEKLIMYLHFVKGPLFDHAESRASLVETILVWIKPHFGRYDEFARTDLTDSEDRKDAARIGWLERTRLCVSIIAVMLDKLQQVLVDTEVQADRKQLRQEQDNVEFLLSLMPRFASLLLLESYREFQNPANEQVFERVRSAATTPVPVPVIFPESYPFSLVAQLPVTAKSSSGVSVGDGQVLFSPAQGELAVVLLALIISSPKKHLVNFFDSVFEIEGRDNFTALLSQFFRVATSILDNEAWPKNWLNVNILAHKVLVKAMDAIAVLLQRDFIPADGADFSFDTELWKAGLSMMLKLLSSDQLLIEELTSQKRRAVWRLAGDIRGDGAAILLQLWDSLGWPDHVSEQAGVVTRFGGFQNSLSSLAGGVVNLCVSHHDQLRNNAVQMLYSMIVSQYREYQHFDGIENELVNKLDSLFMSDSKGDDTSRAFFITQLRLLFDSSAVDEALRDRISAFMDSVDQFLELLLNVRALPEGEEFADDRVIATLRLMNFIRRIGRNEMYIKYVHQLVNMHLQAQNYVEAALTLKLHADLLQWDPTTFVGPMDDLGLPQQSQFHRKETLHLLIIDYLAKGKAWESAIELCKELAFQHQEVTFNYGRLAEIRRHEATLLELIVTEQRYYPDYFRVAFYGNFPTAIRNKQFIYRGFDWEKFGAFCERMLGKHPGARLLQQPGDPPVDIRFGGDQYIQCSAVTPEPDQTLPIFTNPDVPIAVRTYYEHSAIRLFSSSRQVVKLDREGNEEIWMEKTYYTTEESFPTVLRRSETISTEVLEISPVETALQDVELKNKELAALNQRYSALAKTNQVVSTNPLSMILNSVVDAPLGSGVSSYRAAFLSSDYIDRYPERVETVVKLRAAIDEQVRIIDSCLRLHGLLCPSEMLGFHDTLEKFFRKNFSEEIHRLTFDGPAEQHPAVSGTRSRKPSDATPYQPAGYRAQISDAISIAPSAADFPHTRHASYAIPPLPSRTSVLSHQSSLTTLDVLPPGVQKQTPLQKHLANLTRHGMGAFDGTSGGSDSASAESPSDSVVNGGGTITGVGGSSGAGGNGSGTSIVGSISGSLRGRFSRLGSLNFGRA</sequence>
<keyword evidence="2" id="KW-1185">Reference proteome</keyword>
<evidence type="ECO:0000313" key="2">
    <source>
        <dbReference type="Proteomes" id="UP000814128"/>
    </source>
</evidence>
<protein>
    <submittedName>
        <fullName evidence="1">C2 domain in Dock180 and Zizimin proteins-domain-containing protein</fullName>
    </submittedName>
</protein>
<gene>
    <name evidence="1" type="ORF">K488DRAFT_88465</name>
</gene>
<dbReference type="EMBL" id="MU273660">
    <property type="protein sequence ID" value="KAI0029714.1"/>
    <property type="molecule type" value="Genomic_DNA"/>
</dbReference>
<proteinExistence type="predicted"/>
<comment type="caution">
    <text evidence="1">The sequence shown here is derived from an EMBL/GenBank/DDBJ whole genome shotgun (WGS) entry which is preliminary data.</text>
</comment>
<organism evidence="1 2">
    <name type="scientific">Vararia minispora EC-137</name>
    <dbReference type="NCBI Taxonomy" id="1314806"/>
    <lineage>
        <taxon>Eukaryota</taxon>
        <taxon>Fungi</taxon>
        <taxon>Dikarya</taxon>
        <taxon>Basidiomycota</taxon>
        <taxon>Agaricomycotina</taxon>
        <taxon>Agaricomycetes</taxon>
        <taxon>Russulales</taxon>
        <taxon>Lachnocladiaceae</taxon>
        <taxon>Vararia</taxon>
    </lineage>
</organism>
<accession>A0ACB8QD86</accession>
<evidence type="ECO:0000313" key="1">
    <source>
        <dbReference type="EMBL" id="KAI0029714.1"/>
    </source>
</evidence>
<reference evidence="1" key="2">
    <citation type="journal article" date="2022" name="New Phytol.">
        <title>Evolutionary transition to the ectomycorrhizal habit in the genomes of a hyperdiverse lineage of mushroom-forming fungi.</title>
        <authorList>
            <person name="Looney B."/>
            <person name="Miyauchi S."/>
            <person name="Morin E."/>
            <person name="Drula E."/>
            <person name="Courty P.E."/>
            <person name="Kohler A."/>
            <person name="Kuo A."/>
            <person name="LaButti K."/>
            <person name="Pangilinan J."/>
            <person name="Lipzen A."/>
            <person name="Riley R."/>
            <person name="Andreopoulos W."/>
            <person name="He G."/>
            <person name="Johnson J."/>
            <person name="Nolan M."/>
            <person name="Tritt A."/>
            <person name="Barry K.W."/>
            <person name="Grigoriev I.V."/>
            <person name="Nagy L.G."/>
            <person name="Hibbett D."/>
            <person name="Henrissat B."/>
            <person name="Matheny P.B."/>
            <person name="Labbe J."/>
            <person name="Martin F.M."/>
        </authorList>
    </citation>
    <scope>NUCLEOTIDE SEQUENCE</scope>
    <source>
        <strain evidence="1">EC-137</strain>
    </source>
</reference>